<dbReference type="InterPro" id="IPR033961">
    <property type="entry name" value="Exo84"/>
</dbReference>
<dbReference type="AlphaFoldDB" id="A0A2K3P7H1"/>
<protein>
    <recommendedName>
        <fullName evidence="5">Exocyst component Exo84 C-terminal domain-containing protein</fullName>
    </recommendedName>
</protein>
<dbReference type="GO" id="GO:0000145">
    <property type="term" value="C:exocyst"/>
    <property type="evidence" value="ECO:0007669"/>
    <property type="project" value="InterPro"/>
</dbReference>
<evidence type="ECO:0000259" key="5">
    <source>
        <dbReference type="Pfam" id="PF16528"/>
    </source>
</evidence>
<dbReference type="InterPro" id="IPR032403">
    <property type="entry name" value="Exo84_C"/>
</dbReference>
<evidence type="ECO:0000256" key="1">
    <source>
        <dbReference type="ARBA" id="ARBA00007210"/>
    </source>
</evidence>
<evidence type="ECO:0000256" key="2">
    <source>
        <dbReference type="ARBA" id="ARBA00022448"/>
    </source>
</evidence>
<feature type="compositionally biased region" description="Acidic residues" evidence="4">
    <location>
        <begin position="769"/>
        <end position="784"/>
    </location>
</feature>
<feature type="region of interest" description="Disordered" evidence="4">
    <location>
        <begin position="824"/>
        <end position="852"/>
    </location>
</feature>
<accession>A0A2K3P7H1</accession>
<evidence type="ECO:0000256" key="3">
    <source>
        <dbReference type="ARBA" id="ARBA00022483"/>
    </source>
</evidence>
<dbReference type="EMBL" id="ASHM01004399">
    <property type="protein sequence ID" value="PNY11234.1"/>
    <property type="molecule type" value="Genomic_DNA"/>
</dbReference>
<dbReference type="SUPFAM" id="SSF74788">
    <property type="entry name" value="Cullin repeat-like"/>
    <property type="match status" value="1"/>
</dbReference>
<dbReference type="PANTHER" id="PTHR21426">
    <property type="entry name" value="EXOCYST COMPLEX COMPONENT 8"/>
    <property type="match status" value="1"/>
</dbReference>
<dbReference type="STRING" id="57577.A0A2K3P7H1"/>
<keyword evidence="3" id="KW-0268">Exocytosis</keyword>
<sequence length="852" mass="96206">MQMKSSSAPKFQFRDHSLPGSRNSIHSSEPSSDDVVSVLSLSNSNISTDQPDANAKLDIESITGRGIKHLCDELQELKEAANLDLHKNIFANYSSFLRILEEVTGVENELVQLENHFLSHQMLVNDLKDRIYPKILSINSTIEESIDIVEPLPPSELEAHINDVLEMLDILMSENKLNEALQLLESAYEDEALSNTMISEKKSMLIKQLIQMVENGRIEGPEQKSALTTLCRLGDTQLSIHLLLKYYHLCIVTGKNNLQWSNSSLNEIYIRKLARFVFSKISQAAKSFAMLCGENSPYASELILWSCEETMSFITCFHKFVKSTSEVSVGLSSAIKALKFAVLYCSLLHKNQKLVLLPYLVKHLFPCMEEVLNTHINHFKKVILIFSVSDSWILEKYLVSGVFGGAGSSTEQPDYCLLTSSGRKVLTLLQAIAEDISALIALEMGSLVITGLKNLFIEYIIILERAITYETSAMEQSSPRIKLAESLTQQVSILANLSTLAQFLSTMVIDIFSSRSTSHMDSQVVENHSVVHHNQELDDFLLFIEEGSNKLRNVFCKQLILRVLSTCSNHEIFSAIHYNDQFDTNMIHNPMPSAIFQALFLELRKIEKLEEENVFEVNWLMELLREVMVYMFISVSKNKEINATAEECVNLQTDEAEQFILDVQFLVEIGMYGGYFSTDPLLLLTVMKSTFNSAGLDPFKDADNDDWAIDVATKTIQKLMEIEKTILHPKESIVTIKDELQEHENQMNQSAYEYNFSDVGDRNSLEDKVDSEEHESEVAIDAETDSSTFSPREGSLEERDYVYTDSVNMRQVSISYVQLENTDFEKEADAENDELTPAPSLGVVGQNSDQAE</sequence>
<evidence type="ECO:0000313" key="6">
    <source>
        <dbReference type="EMBL" id="PNY11234.1"/>
    </source>
</evidence>
<evidence type="ECO:0000313" key="7">
    <source>
        <dbReference type="Proteomes" id="UP000236291"/>
    </source>
</evidence>
<comment type="caution">
    <text evidence="6">The sequence shown here is derived from an EMBL/GenBank/DDBJ whole genome shotgun (WGS) entry which is preliminary data.</text>
</comment>
<gene>
    <name evidence="6" type="ORF">L195_g007837</name>
</gene>
<comment type="similarity">
    <text evidence="1">Belongs to the EXO84 family.</text>
</comment>
<dbReference type="Pfam" id="PF16528">
    <property type="entry name" value="Exo84_C"/>
    <property type="match status" value="1"/>
</dbReference>
<feature type="region of interest" description="Disordered" evidence="4">
    <location>
        <begin position="1"/>
        <end position="32"/>
    </location>
</feature>
<dbReference type="Gramene" id="Tp57577_TGAC_v2_mRNA5858">
    <property type="protein sequence ID" value="Tp57577_TGAC_v2_mRNA5858"/>
    <property type="gene ID" value="Tp57577_TGAC_v2_gene5664"/>
</dbReference>
<reference evidence="6 7" key="1">
    <citation type="journal article" date="2014" name="Am. J. Bot.">
        <title>Genome assembly and annotation for red clover (Trifolium pratense; Fabaceae).</title>
        <authorList>
            <person name="Istvanek J."/>
            <person name="Jaros M."/>
            <person name="Krenek A."/>
            <person name="Repkova J."/>
        </authorList>
    </citation>
    <scope>NUCLEOTIDE SEQUENCE [LARGE SCALE GENOMIC DNA]</scope>
    <source>
        <strain evidence="7">cv. Tatra</strain>
        <tissue evidence="6">Young leaves</tissue>
    </source>
</reference>
<name>A0A2K3P7H1_TRIPR</name>
<dbReference type="PANTHER" id="PTHR21426:SF13">
    <property type="entry name" value="OS08G0566700 PROTEIN"/>
    <property type="match status" value="1"/>
</dbReference>
<reference evidence="6 7" key="2">
    <citation type="journal article" date="2017" name="Front. Plant Sci.">
        <title>Gene Classification and Mining of Molecular Markers Useful in Red Clover (Trifolium pratense) Breeding.</title>
        <authorList>
            <person name="Istvanek J."/>
            <person name="Dluhosova J."/>
            <person name="Dluhos P."/>
            <person name="Patkova L."/>
            <person name="Nedelnik J."/>
            <person name="Repkova J."/>
        </authorList>
    </citation>
    <scope>NUCLEOTIDE SEQUENCE [LARGE SCALE GENOMIC DNA]</scope>
    <source>
        <strain evidence="7">cv. Tatra</strain>
        <tissue evidence="6">Young leaves</tissue>
    </source>
</reference>
<dbReference type="InterPro" id="IPR016159">
    <property type="entry name" value="Cullin_repeat-like_dom_sf"/>
</dbReference>
<dbReference type="GO" id="GO:0006887">
    <property type="term" value="P:exocytosis"/>
    <property type="evidence" value="ECO:0007669"/>
    <property type="project" value="UniProtKB-KW"/>
</dbReference>
<dbReference type="OrthoDB" id="642193at2759"/>
<evidence type="ECO:0000256" key="4">
    <source>
        <dbReference type="SAM" id="MobiDB-lite"/>
    </source>
</evidence>
<feature type="domain" description="Exocyst component Exo84 C-terminal" evidence="5">
    <location>
        <begin position="161"/>
        <end position="329"/>
    </location>
</feature>
<keyword evidence="2" id="KW-0813">Transport</keyword>
<organism evidence="6 7">
    <name type="scientific">Trifolium pratense</name>
    <name type="common">Red clover</name>
    <dbReference type="NCBI Taxonomy" id="57577"/>
    <lineage>
        <taxon>Eukaryota</taxon>
        <taxon>Viridiplantae</taxon>
        <taxon>Streptophyta</taxon>
        <taxon>Embryophyta</taxon>
        <taxon>Tracheophyta</taxon>
        <taxon>Spermatophyta</taxon>
        <taxon>Magnoliopsida</taxon>
        <taxon>eudicotyledons</taxon>
        <taxon>Gunneridae</taxon>
        <taxon>Pentapetalae</taxon>
        <taxon>rosids</taxon>
        <taxon>fabids</taxon>
        <taxon>Fabales</taxon>
        <taxon>Fabaceae</taxon>
        <taxon>Papilionoideae</taxon>
        <taxon>50 kb inversion clade</taxon>
        <taxon>NPAAA clade</taxon>
        <taxon>Hologalegina</taxon>
        <taxon>IRL clade</taxon>
        <taxon>Trifolieae</taxon>
        <taxon>Trifolium</taxon>
    </lineage>
</organism>
<proteinExistence type="inferred from homology"/>
<feature type="region of interest" description="Disordered" evidence="4">
    <location>
        <begin position="762"/>
        <end position="797"/>
    </location>
</feature>
<dbReference type="GO" id="GO:0006893">
    <property type="term" value="P:Golgi to plasma membrane transport"/>
    <property type="evidence" value="ECO:0007669"/>
    <property type="project" value="TreeGrafter"/>
</dbReference>
<dbReference type="Proteomes" id="UP000236291">
    <property type="component" value="Unassembled WGS sequence"/>
</dbReference>
<dbReference type="GO" id="GO:0008104">
    <property type="term" value="P:intracellular protein localization"/>
    <property type="evidence" value="ECO:0007669"/>
    <property type="project" value="TreeGrafter"/>
</dbReference>